<organism evidence="2 3">
    <name type="scientific">Candidatus Clostridium eludens</name>
    <dbReference type="NCBI Taxonomy" id="3381663"/>
    <lineage>
        <taxon>Bacteria</taxon>
        <taxon>Bacillati</taxon>
        <taxon>Bacillota</taxon>
        <taxon>Clostridia</taxon>
        <taxon>Eubacteriales</taxon>
        <taxon>Clostridiaceae</taxon>
        <taxon>Clostridium</taxon>
    </lineage>
</organism>
<protein>
    <submittedName>
        <fullName evidence="2">DUF4367 domain-containing protein</fullName>
    </submittedName>
</protein>
<feature type="domain" description="DUF4367" evidence="1">
    <location>
        <begin position="101"/>
        <end position="182"/>
    </location>
</feature>
<keyword evidence="3" id="KW-1185">Reference proteome</keyword>
<accession>A0ABW8SNE7</accession>
<evidence type="ECO:0000313" key="3">
    <source>
        <dbReference type="Proteomes" id="UP001623660"/>
    </source>
</evidence>
<evidence type="ECO:0000313" key="2">
    <source>
        <dbReference type="EMBL" id="MFL0197414.1"/>
    </source>
</evidence>
<dbReference type="RefSeq" id="WP_406793520.1">
    <property type="nucleotide sequence ID" value="NZ_JBJHZX010000030.1"/>
</dbReference>
<proteinExistence type="predicted"/>
<evidence type="ECO:0000259" key="1">
    <source>
        <dbReference type="Pfam" id="PF14285"/>
    </source>
</evidence>
<dbReference type="EMBL" id="JBJHZX010000030">
    <property type="protein sequence ID" value="MFL0197414.1"/>
    <property type="molecule type" value="Genomic_DNA"/>
</dbReference>
<dbReference type="Proteomes" id="UP001623660">
    <property type="component" value="Unassembled WGS sequence"/>
</dbReference>
<comment type="caution">
    <text evidence="2">The sequence shown here is derived from an EMBL/GenBank/DDBJ whole genome shotgun (WGS) entry which is preliminary data.</text>
</comment>
<sequence>MNKLKYKTVILLIIISATLIGISVFASNNIRLASASNSTSQKNTLSSSDFNSQLTDFKTEDEVNKNIKFKPKKPKYSYANMKETSLVGQTQSTSLGSFDLSIITYKGDDNKEIRIQQAQDTGKPEDLLARCKKISINGIEAWVYGDEQGDDYKQIMFWKDGMYYNVASDIELDELIKIAASIE</sequence>
<reference evidence="2 3" key="1">
    <citation type="submission" date="2024-11" db="EMBL/GenBank/DDBJ databases">
        <authorList>
            <person name="Heng Y.C."/>
            <person name="Lim A.C.H."/>
            <person name="Lee J.K.Y."/>
            <person name="Kittelmann S."/>
        </authorList>
    </citation>
    <scope>NUCLEOTIDE SEQUENCE [LARGE SCALE GENOMIC DNA]</scope>
    <source>
        <strain evidence="2 3">WILCCON 0269</strain>
    </source>
</reference>
<dbReference type="InterPro" id="IPR025377">
    <property type="entry name" value="DUF4367"/>
</dbReference>
<dbReference type="Pfam" id="PF14285">
    <property type="entry name" value="DUF4367"/>
    <property type="match status" value="1"/>
</dbReference>
<gene>
    <name evidence="2" type="ORF">ACJDU8_17865</name>
</gene>
<name>A0ABW8SNE7_9CLOT</name>